<feature type="region of interest" description="Disordered" evidence="1">
    <location>
        <begin position="1"/>
        <end position="79"/>
    </location>
</feature>
<dbReference type="HOGENOM" id="CLU_2606864_0_0_1"/>
<proteinExistence type="predicted"/>
<name>A0A0C3FTH0_PILCF</name>
<dbReference type="EMBL" id="KN832996">
    <property type="protein sequence ID" value="KIM82111.1"/>
    <property type="molecule type" value="Genomic_DNA"/>
</dbReference>
<protein>
    <submittedName>
        <fullName evidence="2">Uncharacterized protein</fullName>
    </submittedName>
</protein>
<dbReference type="InParanoid" id="A0A0C3FTH0"/>
<evidence type="ECO:0000256" key="1">
    <source>
        <dbReference type="SAM" id="MobiDB-lite"/>
    </source>
</evidence>
<evidence type="ECO:0000313" key="3">
    <source>
        <dbReference type="Proteomes" id="UP000054166"/>
    </source>
</evidence>
<dbReference type="Proteomes" id="UP000054166">
    <property type="component" value="Unassembled WGS sequence"/>
</dbReference>
<gene>
    <name evidence="2" type="ORF">PILCRDRAFT_821010</name>
</gene>
<keyword evidence="3" id="KW-1185">Reference proteome</keyword>
<accession>A0A0C3FTH0</accession>
<evidence type="ECO:0000313" key="2">
    <source>
        <dbReference type="EMBL" id="KIM82111.1"/>
    </source>
</evidence>
<dbReference type="AlphaFoldDB" id="A0A0C3FTH0"/>
<feature type="compositionally biased region" description="Polar residues" evidence="1">
    <location>
        <begin position="18"/>
        <end position="28"/>
    </location>
</feature>
<reference evidence="2 3" key="1">
    <citation type="submission" date="2014-04" db="EMBL/GenBank/DDBJ databases">
        <authorList>
            <consortium name="DOE Joint Genome Institute"/>
            <person name="Kuo A."/>
            <person name="Tarkka M."/>
            <person name="Buscot F."/>
            <person name="Kohler A."/>
            <person name="Nagy L.G."/>
            <person name="Floudas D."/>
            <person name="Copeland A."/>
            <person name="Barry K.W."/>
            <person name="Cichocki N."/>
            <person name="Veneault-Fourrey C."/>
            <person name="LaButti K."/>
            <person name="Lindquist E.A."/>
            <person name="Lipzen A."/>
            <person name="Lundell T."/>
            <person name="Morin E."/>
            <person name="Murat C."/>
            <person name="Sun H."/>
            <person name="Tunlid A."/>
            <person name="Henrissat B."/>
            <person name="Grigoriev I.V."/>
            <person name="Hibbett D.S."/>
            <person name="Martin F."/>
            <person name="Nordberg H.P."/>
            <person name="Cantor M.N."/>
            <person name="Hua S.X."/>
        </authorList>
    </citation>
    <scope>NUCLEOTIDE SEQUENCE [LARGE SCALE GENOMIC DNA]</scope>
    <source>
        <strain evidence="2 3">F 1598</strain>
    </source>
</reference>
<sequence>MLNARQSIRGKNEEGVSINLSELRSGTGTFPIPSGFSQTSPGGIHKKQFGIREVSEVERVSREGKSSFMWPMPIQPPEA</sequence>
<feature type="compositionally biased region" description="Basic and acidic residues" evidence="1">
    <location>
        <begin position="53"/>
        <end position="65"/>
    </location>
</feature>
<organism evidence="2 3">
    <name type="scientific">Piloderma croceum (strain F 1598)</name>
    <dbReference type="NCBI Taxonomy" id="765440"/>
    <lineage>
        <taxon>Eukaryota</taxon>
        <taxon>Fungi</taxon>
        <taxon>Dikarya</taxon>
        <taxon>Basidiomycota</taxon>
        <taxon>Agaricomycotina</taxon>
        <taxon>Agaricomycetes</taxon>
        <taxon>Agaricomycetidae</taxon>
        <taxon>Atheliales</taxon>
        <taxon>Atheliaceae</taxon>
        <taxon>Piloderma</taxon>
    </lineage>
</organism>
<reference evidence="3" key="2">
    <citation type="submission" date="2015-01" db="EMBL/GenBank/DDBJ databases">
        <title>Evolutionary Origins and Diversification of the Mycorrhizal Mutualists.</title>
        <authorList>
            <consortium name="DOE Joint Genome Institute"/>
            <consortium name="Mycorrhizal Genomics Consortium"/>
            <person name="Kohler A."/>
            <person name="Kuo A."/>
            <person name="Nagy L.G."/>
            <person name="Floudas D."/>
            <person name="Copeland A."/>
            <person name="Barry K.W."/>
            <person name="Cichocki N."/>
            <person name="Veneault-Fourrey C."/>
            <person name="LaButti K."/>
            <person name="Lindquist E.A."/>
            <person name="Lipzen A."/>
            <person name="Lundell T."/>
            <person name="Morin E."/>
            <person name="Murat C."/>
            <person name="Riley R."/>
            <person name="Ohm R."/>
            <person name="Sun H."/>
            <person name="Tunlid A."/>
            <person name="Henrissat B."/>
            <person name="Grigoriev I.V."/>
            <person name="Hibbett D.S."/>
            <person name="Martin F."/>
        </authorList>
    </citation>
    <scope>NUCLEOTIDE SEQUENCE [LARGE SCALE GENOMIC DNA]</scope>
    <source>
        <strain evidence="3">F 1598</strain>
    </source>
</reference>